<dbReference type="GO" id="GO:0051082">
    <property type="term" value="F:unfolded protein binding"/>
    <property type="evidence" value="ECO:0007669"/>
    <property type="project" value="TreeGrafter"/>
</dbReference>
<dbReference type="GO" id="GO:0044183">
    <property type="term" value="F:protein folding chaperone"/>
    <property type="evidence" value="ECO:0007669"/>
    <property type="project" value="TreeGrafter"/>
</dbReference>
<dbReference type="Proteomes" id="UP000198406">
    <property type="component" value="Unassembled WGS sequence"/>
</dbReference>
<dbReference type="InterPro" id="IPR036869">
    <property type="entry name" value="J_dom_sf"/>
</dbReference>
<dbReference type="PROSITE" id="PS00636">
    <property type="entry name" value="DNAJ_1"/>
    <property type="match status" value="1"/>
</dbReference>
<organism evidence="2 3">
    <name type="scientific">Fistulifera solaris</name>
    <name type="common">Oleaginous diatom</name>
    <dbReference type="NCBI Taxonomy" id="1519565"/>
    <lineage>
        <taxon>Eukaryota</taxon>
        <taxon>Sar</taxon>
        <taxon>Stramenopiles</taxon>
        <taxon>Ochrophyta</taxon>
        <taxon>Bacillariophyta</taxon>
        <taxon>Bacillariophyceae</taxon>
        <taxon>Bacillariophycidae</taxon>
        <taxon>Naviculales</taxon>
        <taxon>Naviculaceae</taxon>
        <taxon>Fistulifera</taxon>
    </lineage>
</organism>
<gene>
    <name evidence="2" type="ORF">FisN_6Lh309</name>
</gene>
<dbReference type="SUPFAM" id="SSF46565">
    <property type="entry name" value="Chaperone J-domain"/>
    <property type="match status" value="1"/>
</dbReference>
<accession>A0A1Z5J5Y4</accession>
<dbReference type="PROSITE" id="PS50076">
    <property type="entry name" value="DNAJ_2"/>
    <property type="match status" value="1"/>
</dbReference>
<reference evidence="2 3" key="1">
    <citation type="journal article" date="2015" name="Plant Cell">
        <title>Oil accumulation by the oleaginous diatom Fistulifera solaris as revealed by the genome and transcriptome.</title>
        <authorList>
            <person name="Tanaka T."/>
            <person name="Maeda Y."/>
            <person name="Veluchamy A."/>
            <person name="Tanaka M."/>
            <person name="Abida H."/>
            <person name="Marechal E."/>
            <person name="Bowler C."/>
            <person name="Muto M."/>
            <person name="Sunaga Y."/>
            <person name="Tanaka M."/>
            <person name="Yoshino T."/>
            <person name="Taniguchi T."/>
            <person name="Fukuda Y."/>
            <person name="Nemoto M."/>
            <person name="Matsumoto M."/>
            <person name="Wong P.S."/>
            <person name="Aburatani S."/>
            <person name="Fujibuchi W."/>
        </authorList>
    </citation>
    <scope>NUCLEOTIDE SEQUENCE [LARGE SCALE GENOMIC DNA]</scope>
    <source>
        <strain evidence="2 3">JPCC DA0580</strain>
    </source>
</reference>
<evidence type="ECO:0000259" key="1">
    <source>
        <dbReference type="PROSITE" id="PS50076"/>
    </source>
</evidence>
<dbReference type="GO" id="GO:0005737">
    <property type="term" value="C:cytoplasm"/>
    <property type="evidence" value="ECO:0007669"/>
    <property type="project" value="TreeGrafter"/>
</dbReference>
<dbReference type="EMBL" id="BDSP01000007">
    <property type="protein sequence ID" value="GAX09322.1"/>
    <property type="molecule type" value="Genomic_DNA"/>
</dbReference>
<dbReference type="GO" id="GO:0005634">
    <property type="term" value="C:nucleus"/>
    <property type="evidence" value="ECO:0007669"/>
    <property type="project" value="TreeGrafter"/>
</dbReference>
<evidence type="ECO:0000313" key="2">
    <source>
        <dbReference type="EMBL" id="GAX09322.1"/>
    </source>
</evidence>
<protein>
    <recommendedName>
        <fullName evidence="1">J domain-containing protein</fullName>
    </recommendedName>
</protein>
<sequence>MTTYYKVLEVSADASLLDIKKAYRRLALQHHPDRNHGSAASTERFKGISEAYEVLSDPERRKEYNRSLLLGKSTTTARPPCTTPPHYRNPYDQFDDLFRNDPFFSEAFRDLDDAFVRNFQNKAPRSQKHPQGWLPWILNMCGIDLQMSTTYRSNDGTFTATQYSSKAGKTYTDRKTRTYRDERGRQVTVHSMEKDGDKIEDKYIDHVRVERTINGVRLPIESVMSEDSGIQ</sequence>
<dbReference type="GO" id="GO:0051087">
    <property type="term" value="F:protein-folding chaperone binding"/>
    <property type="evidence" value="ECO:0007669"/>
    <property type="project" value="TreeGrafter"/>
</dbReference>
<dbReference type="Pfam" id="PF00226">
    <property type="entry name" value="DnaJ"/>
    <property type="match status" value="1"/>
</dbReference>
<feature type="domain" description="J" evidence="1">
    <location>
        <begin position="3"/>
        <end position="68"/>
    </location>
</feature>
<dbReference type="PRINTS" id="PR00625">
    <property type="entry name" value="JDOMAIN"/>
</dbReference>
<proteinExistence type="predicted"/>
<dbReference type="CDD" id="cd06257">
    <property type="entry name" value="DnaJ"/>
    <property type="match status" value="1"/>
</dbReference>
<dbReference type="InterPro" id="IPR001623">
    <property type="entry name" value="DnaJ_domain"/>
</dbReference>
<dbReference type="PANTHER" id="PTHR43948:SF10">
    <property type="entry name" value="MRJ, ISOFORM E"/>
    <property type="match status" value="1"/>
</dbReference>
<name>A0A1Z5J5Y4_FISSO</name>
<dbReference type="InParanoid" id="A0A1Z5J5Y4"/>
<dbReference type="InterPro" id="IPR018253">
    <property type="entry name" value="DnaJ_domain_CS"/>
</dbReference>
<dbReference type="OrthoDB" id="10250354at2759"/>
<keyword evidence="3" id="KW-1185">Reference proteome</keyword>
<dbReference type="SMART" id="SM00271">
    <property type="entry name" value="DnaJ"/>
    <property type="match status" value="1"/>
</dbReference>
<dbReference type="Gene3D" id="1.10.287.110">
    <property type="entry name" value="DnaJ domain"/>
    <property type="match status" value="1"/>
</dbReference>
<dbReference type="PANTHER" id="PTHR43948">
    <property type="entry name" value="DNAJ HOMOLOG SUBFAMILY B"/>
    <property type="match status" value="1"/>
</dbReference>
<comment type="caution">
    <text evidence="2">The sequence shown here is derived from an EMBL/GenBank/DDBJ whole genome shotgun (WGS) entry which is preliminary data.</text>
</comment>
<evidence type="ECO:0000313" key="3">
    <source>
        <dbReference type="Proteomes" id="UP000198406"/>
    </source>
</evidence>
<dbReference type="AlphaFoldDB" id="A0A1Z5J5Y4"/>